<dbReference type="PANTHER" id="PTHR16223:SF177">
    <property type="entry name" value="TRANSCRIPTION FACTOR BHLH129"/>
    <property type="match status" value="1"/>
</dbReference>
<dbReference type="Gene3D" id="4.10.280.10">
    <property type="entry name" value="Helix-loop-helix DNA-binding domain"/>
    <property type="match status" value="1"/>
</dbReference>
<dbReference type="GO" id="GO:0000978">
    <property type="term" value="F:RNA polymerase II cis-regulatory region sequence-specific DNA binding"/>
    <property type="evidence" value="ECO:0007669"/>
    <property type="project" value="TreeGrafter"/>
</dbReference>
<dbReference type="CDD" id="cd11393">
    <property type="entry name" value="bHLH_AtbHLH_like"/>
    <property type="match status" value="1"/>
</dbReference>
<dbReference type="AlphaFoldDB" id="A0A2K3N4G0"/>
<reference evidence="8 9" key="2">
    <citation type="journal article" date="2017" name="Front. Plant Sci.">
        <title>Gene Classification and Mining of Molecular Markers Useful in Red Clover (Trifolium pratense) Breeding.</title>
        <authorList>
            <person name="Istvanek J."/>
            <person name="Dluhosova J."/>
            <person name="Dluhos P."/>
            <person name="Patkova L."/>
            <person name="Nedelnik J."/>
            <person name="Repkova J."/>
        </authorList>
    </citation>
    <scope>NUCLEOTIDE SEQUENCE [LARGE SCALE GENOMIC DNA]</scope>
    <source>
        <strain evidence="9">cv. Tatra</strain>
        <tissue evidence="8">Young leaves</tissue>
    </source>
</reference>
<feature type="compositionally biased region" description="Gly residues" evidence="6">
    <location>
        <begin position="55"/>
        <end position="67"/>
    </location>
</feature>
<evidence type="ECO:0000256" key="5">
    <source>
        <dbReference type="ARBA" id="ARBA00023242"/>
    </source>
</evidence>
<evidence type="ECO:0000256" key="1">
    <source>
        <dbReference type="ARBA" id="ARBA00004123"/>
    </source>
</evidence>
<reference evidence="8 9" key="1">
    <citation type="journal article" date="2014" name="Am. J. Bot.">
        <title>Genome assembly and annotation for red clover (Trifolium pratense; Fabaceae).</title>
        <authorList>
            <person name="Istvanek J."/>
            <person name="Jaros M."/>
            <person name="Krenek A."/>
            <person name="Repkova J."/>
        </authorList>
    </citation>
    <scope>NUCLEOTIDE SEQUENCE [LARGE SCALE GENOMIC DNA]</scope>
    <source>
        <strain evidence="9">cv. Tatra</strain>
        <tissue evidence="8">Young leaves</tissue>
    </source>
</reference>
<feature type="compositionally biased region" description="Low complexity" evidence="6">
    <location>
        <begin position="76"/>
        <end position="85"/>
    </location>
</feature>
<dbReference type="SUPFAM" id="SSF47459">
    <property type="entry name" value="HLH, helix-loop-helix DNA-binding domain"/>
    <property type="match status" value="1"/>
</dbReference>
<feature type="domain" description="BHLH" evidence="7">
    <location>
        <begin position="268"/>
        <end position="318"/>
    </location>
</feature>
<gene>
    <name evidence="8" type="ORF">L195_g021180</name>
</gene>
<evidence type="ECO:0000313" key="8">
    <source>
        <dbReference type="EMBL" id="PNX97940.1"/>
    </source>
</evidence>
<organism evidence="8 9">
    <name type="scientific">Trifolium pratense</name>
    <name type="common">Red clover</name>
    <dbReference type="NCBI Taxonomy" id="57577"/>
    <lineage>
        <taxon>Eukaryota</taxon>
        <taxon>Viridiplantae</taxon>
        <taxon>Streptophyta</taxon>
        <taxon>Embryophyta</taxon>
        <taxon>Tracheophyta</taxon>
        <taxon>Spermatophyta</taxon>
        <taxon>Magnoliopsida</taxon>
        <taxon>eudicotyledons</taxon>
        <taxon>Gunneridae</taxon>
        <taxon>Pentapetalae</taxon>
        <taxon>rosids</taxon>
        <taxon>fabids</taxon>
        <taxon>Fabales</taxon>
        <taxon>Fabaceae</taxon>
        <taxon>Papilionoideae</taxon>
        <taxon>50 kb inversion clade</taxon>
        <taxon>NPAAA clade</taxon>
        <taxon>Hologalegina</taxon>
        <taxon>IRL clade</taxon>
        <taxon>Trifolieae</taxon>
        <taxon>Trifolium</taxon>
    </lineage>
</organism>
<dbReference type="InterPro" id="IPR045843">
    <property type="entry name" value="IND-like"/>
</dbReference>
<keyword evidence="3" id="KW-0238">DNA-binding</keyword>
<evidence type="ECO:0000256" key="4">
    <source>
        <dbReference type="ARBA" id="ARBA00023163"/>
    </source>
</evidence>
<proteinExistence type="predicted"/>
<feature type="compositionally biased region" description="Low complexity" evidence="6">
    <location>
        <begin position="190"/>
        <end position="204"/>
    </location>
</feature>
<evidence type="ECO:0000256" key="2">
    <source>
        <dbReference type="ARBA" id="ARBA00023015"/>
    </source>
</evidence>
<dbReference type="GO" id="GO:0046983">
    <property type="term" value="F:protein dimerization activity"/>
    <property type="evidence" value="ECO:0007669"/>
    <property type="project" value="InterPro"/>
</dbReference>
<dbReference type="PANTHER" id="PTHR16223">
    <property type="entry name" value="TRANSCRIPTION FACTOR BHLH83-RELATED"/>
    <property type="match status" value="1"/>
</dbReference>
<feature type="region of interest" description="Disordered" evidence="6">
    <location>
        <begin position="1"/>
        <end position="31"/>
    </location>
</feature>
<keyword evidence="4" id="KW-0804">Transcription</keyword>
<evidence type="ECO:0000313" key="9">
    <source>
        <dbReference type="Proteomes" id="UP000236291"/>
    </source>
</evidence>
<dbReference type="InterPro" id="IPR045239">
    <property type="entry name" value="bHLH95_bHLH"/>
</dbReference>
<comment type="subcellular location">
    <subcellularLocation>
        <location evidence="1">Nucleus</location>
    </subcellularLocation>
</comment>
<sequence>MYRPPSSSGSSSSSSSQQQQSSISQQTGLTRYDSAPGSLLASTVDAIIGGGSRLLPGTGGGGGGGGHHYFSGDSNQQHQQQQQQHQLQRSSNGYVDGFDGSAALLRQKSSPAGFLNHLATLNHNNSAGFTITRGGNGGSRLKSELSFTGGGGSGGGQECLSRISENVVDYATASGNGSLHNTSTWGGPDNNNNNNSNSIVFSSSAPQTNNTNKRSSRTDNDDPDLLLHCLTALETQYSLPQTSLEMDKLMHNIPQDSVPCKIRAKRGCATHPRSIAERERRTRISGKLKKLQDLVPNMDKQTSYSDMLDLAVQHIKGLQTQVQKLHEDLENCTCGCKQTRRRQSKTVASLSTIIHGDKEILREYVEHFTVEVKGVDDKLKYYIFEIGLRTNSMLKEKLGLKEPRDMKKLLTRMQPYINYEEKLLRDEVERVKSSGWTSSKKKTLSTKKNDKNIEIAF</sequence>
<dbReference type="SMART" id="SM00353">
    <property type="entry name" value="HLH"/>
    <property type="match status" value="1"/>
</dbReference>
<keyword evidence="2" id="KW-0805">Transcription regulation</keyword>
<dbReference type="EMBL" id="ASHM01016110">
    <property type="protein sequence ID" value="PNX97940.1"/>
    <property type="molecule type" value="Genomic_DNA"/>
</dbReference>
<protein>
    <submittedName>
        <fullName evidence="8">Transcription factor bHLH128-like protein</fullName>
    </submittedName>
</protein>
<dbReference type="InterPro" id="IPR011598">
    <property type="entry name" value="bHLH_dom"/>
</dbReference>
<feature type="region of interest" description="Disordered" evidence="6">
    <location>
        <begin position="55"/>
        <end position="85"/>
    </location>
</feature>
<comment type="caution">
    <text evidence="8">The sequence shown here is derived from an EMBL/GenBank/DDBJ whole genome shotgun (WGS) entry which is preliminary data.</text>
</comment>
<dbReference type="PROSITE" id="PS50888">
    <property type="entry name" value="BHLH"/>
    <property type="match status" value="1"/>
</dbReference>
<keyword evidence="5" id="KW-0539">Nucleus</keyword>
<evidence type="ECO:0000256" key="6">
    <source>
        <dbReference type="SAM" id="MobiDB-lite"/>
    </source>
</evidence>
<feature type="region of interest" description="Disordered" evidence="6">
    <location>
        <begin position="181"/>
        <end position="222"/>
    </location>
</feature>
<dbReference type="FunFam" id="4.10.280.10:FF:000021">
    <property type="entry name" value="Transcription factor bHLH130 family"/>
    <property type="match status" value="1"/>
</dbReference>
<dbReference type="Pfam" id="PF00010">
    <property type="entry name" value="HLH"/>
    <property type="match status" value="1"/>
</dbReference>
<name>A0A2K3N4G0_TRIPR</name>
<dbReference type="GO" id="GO:0000981">
    <property type="term" value="F:DNA-binding transcription factor activity, RNA polymerase II-specific"/>
    <property type="evidence" value="ECO:0007669"/>
    <property type="project" value="TreeGrafter"/>
</dbReference>
<feature type="compositionally biased region" description="Low complexity" evidence="6">
    <location>
        <begin position="1"/>
        <end position="26"/>
    </location>
</feature>
<dbReference type="GO" id="GO:0005634">
    <property type="term" value="C:nucleus"/>
    <property type="evidence" value="ECO:0007669"/>
    <property type="project" value="UniProtKB-SubCell"/>
</dbReference>
<accession>A0A2K3N4G0</accession>
<evidence type="ECO:0000259" key="7">
    <source>
        <dbReference type="PROSITE" id="PS50888"/>
    </source>
</evidence>
<dbReference type="STRING" id="57577.A0A2K3N4G0"/>
<dbReference type="InterPro" id="IPR036638">
    <property type="entry name" value="HLH_DNA-bd_sf"/>
</dbReference>
<evidence type="ECO:0000256" key="3">
    <source>
        <dbReference type="ARBA" id="ARBA00023125"/>
    </source>
</evidence>
<dbReference type="Proteomes" id="UP000236291">
    <property type="component" value="Unassembled WGS sequence"/>
</dbReference>